<dbReference type="AlphaFoldDB" id="A0A2T9YCS6"/>
<feature type="compositionally biased region" description="Polar residues" evidence="1">
    <location>
        <begin position="190"/>
        <end position="211"/>
    </location>
</feature>
<protein>
    <submittedName>
        <fullName evidence="2">Uncharacterized protein</fullName>
    </submittedName>
</protein>
<proteinExistence type="predicted"/>
<name>A0A2T9YCS6_9FUNG</name>
<feature type="compositionally biased region" description="Basic residues" evidence="1">
    <location>
        <begin position="112"/>
        <end position="127"/>
    </location>
</feature>
<gene>
    <name evidence="2" type="ORF">BB559_004772</name>
</gene>
<keyword evidence="3" id="KW-1185">Reference proteome</keyword>
<sequence>MNFFYSLSNAFIFPQTNTIMDPFKLRKPGVLITYKRRNQRCQTPAVLANWNIREYEGEKENISYTKEKNSTKTITKSNVLQPKGLKNGVNAENTNTKIQNLGPKQRDYTRPSNKHTKTLNLNKRPKNIRVIQNGKANETKKSKIKRNSPKSFRYNQQTSDIEILLHKQEIDPSNGTDSETSVTEKGYFDNDQNQYYSSDTIIFPPDTNNDQKLQENDSDQLPISSDTKNNSDCNNQTKTKVTSTPYFNNKTIKKPIVLIEQILLPEEKYQNQTKKAKSPITPIQTANYNYHDLPDEIFQGGFIMM</sequence>
<evidence type="ECO:0000313" key="3">
    <source>
        <dbReference type="Proteomes" id="UP000245699"/>
    </source>
</evidence>
<organism evidence="2 3">
    <name type="scientific">Furculomyces boomerangus</name>
    <dbReference type="NCBI Taxonomy" id="61424"/>
    <lineage>
        <taxon>Eukaryota</taxon>
        <taxon>Fungi</taxon>
        <taxon>Fungi incertae sedis</taxon>
        <taxon>Zoopagomycota</taxon>
        <taxon>Kickxellomycotina</taxon>
        <taxon>Harpellomycetes</taxon>
        <taxon>Harpellales</taxon>
        <taxon>Harpellaceae</taxon>
        <taxon>Furculomyces</taxon>
    </lineage>
</organism>
<evidence type="ECO:0000256" key="1">
    <source>
        <dbReference type="SAM" id="MobiDB-lite"/>
    </source>
</evidence>
<dbReference type="EMBL" id="MBFT01000496">
    <property type="protein sequence ID" value="PVU90142.1"/>
    <property type="molecule type" value="Genomic_DNA"/>
</dbReference>
<accession>A0A2T9YCS6</accession>
<feature type="region of interest" description="Disordered" evidence="1">
    <location>
        <begin position="83"/>
        <end position="237"/>
    </location>
</feature>
<feature type="compositionally biased region" description="Polar residues" evidence="1">
    <location>
        <begin position="149"/>
        <end position="160"/>
    </location>
</feature>
<comment type="caution">
    <text evidence="2">The sequence shown here is derived from an EMBL/GenBank/DDBJ whole genome shotgun (WGS) entry which is preliminary data.</text>
</comment>
<evidence type="ECO:0000313" key="2">
    <source>
        <dbReference type="EMBL" id="PVU90142.1"/>
    </source>
</evidence>
<feature type="compositionally biased region" description="Polar residues" evidence="1">
    <location>
        <begin position="90"/>
        <end position="99"/>
    </location>
</feature>
<dbReference type="Proteomes" id="UP000245699">
    <property type="component" value="Unassembled WGS sequence"/>
</dbReference>
<feature type="compositionally biased region" description="Polar residues" evidence="1">
    <location>
        <begin position="171"/>
        <end position="183"/>
    </location>
</feature>
<reference evidence="2 3" key="1">
    <citation type="journal article" date="2018" name="MBio">
        <title>Comparative Genomics Reveals the Core Gene Toolbox for the Fungus-Insect Symbiosis.</title>
        <authorList>
            <person name="Wang Y."/>
            <person name="Stata M."/>
            <person name="Wang W."/>
            <person name="Stajich J.E."/>
            <person name="White M.M."/>
            <person name="Moncalvo J.M."/>
        </authorList>
    </citation>
    <scope>NUCLEOTIDE SEQUENCE [LARGE SCALE GENOMIC DNA]</scope>
    <source>
        <strain evidence="2 3">AUS-77-4</strain>
    </source>
</reference>
<feature type="compositionally biased region" description="Polar residues" evidence="1">
    <location>
        <begin position="219"/>
        <end position="237"/>
    </location>
</feature>